<keyword evidence="1" id="KW-0472">Membrane</keyword>
<evidence type="ECO:0000256" key="1">
    <source>
        <dbReference type="SAM" id="Phobius"/>
    </source>
</evidence>
<feature type="transmembrane region" description="Helical" evidence="1">
    <location>
        <begin position="146"/>
        <end position="167"/>
    </location>
</feature>
<proteinExistence type="predicted"/>
<dbReference type="EMBL" id="HBHW01033854">
    <property type="protein sequence ID" value="CAE0058058.1"/>
    <property type="molecule type" value="Transcribed_RNA"/>
</dbReference>
<dbReference type="AlphaFoldDB" id="A0A7S3A2G7"/>
<feature type="transmembrane region" description="Helical" evidence="1">
    <location>
        <begin position="211"/>
        <end position="230"/>
    </location>
</feature>
<accession>A0A7S3A2G7</accession>
<keyword evidence="1" id="KW-1133">Transmembrane helix</keyword>
<name>A0A7S3A2G7_9RHOD</name>
<organism evidence="2">
    <name type="scientific">Rhodosorus marinus</name>
    <dbReference type="NCBI Taxonomy" id="101924"/>
    <lineage>
        <taxon>Eukaryota</taxon>
        <taxon>Rhodophyta</taxon>
        <taxon>Stylonematophyceae</taxon>
        <taxon>Stylonematales</taxon>
        <taxon>Stylonemataceae</taxon>
        <taxon>Rhodosorus</taxon>
    </lineage>
</organism>
<gene>
    <name evidence="2" type="ORF">RMAR00112_LOCUS26112</name>
</gene>
<reference evidence="2" key="1">
    <citation type="submission" date="2021-01" db="EMBL/GenBank/DDBJ databases">
        <authorList>
            <person name="Corre E."/>
            <person name="Pelletier E."/>
            <person name="Niang G."/>
            <person name="Scheremetjew M."/>
            <person name="Finn R."/>
            <person name="Kale V."/>
            <person name="Holt S."/>
            <person name="Cochrane G."/>
            <person name="Meng A."/>
            <person name="Brown T."/>
            <person name="Cohen L."/>
        </authorList>
    </citation>
    <scope>NUCLEOTIDE SEQUENCE</scope>
    <source>
        <strain evidence="2">CCMP 769</strain>
    </source>
</reference>
<sequence length="242" mass="26532">MGYAEVVPTRGKVYGPWLVLLQTFAVISALLVLTWTAVFVSRQGTETRYPNNRFISEVIDPGIALPLEGAPTAEVRLLDGTFTGGWPFANNVLRLFASSFGVFIVAIEVCPLSRRSHSFTVLTESLYVLSELSQMYLAVFVNKPKYFMLMTALFVLAAIFSGVSWILDATVISSVNDECAAEICTSGIPDSLVGDNFVCSCQIEVYTYTTLALNILFFVNSCLVSVYLLVFSLRGSAKPKEV</sequence>
<feature type="transmembrane region" description="Helical" evidence="1">
    <location>
        <begin position="17"/>
        <end position="40"/>
    </location>
</feature>
<keyword evidence="1" id="KW-0812">Transmembrane</keyword>
<protein>
    <submittedName>
        <fullName evidence="2">Uncharacterized protein</fullName>
    </submittedName>
</protein>
<evidence type="ECO:0000313" key="2">
    <source>
        <dbReference type="EMBL" id="CAE0058058.1"/>
    </source>
</evidence>